<reference evidence="2" key="1">
    <citation type="journal article" date="2014" name="Front. Microbiol.">
        <title>High frequency of phylogenetically diverse reductive dehalogenase-homologous genes in deep subseafloor sedimentary metagenomes.</title>
        <authorList>
            <person name="Kawai M."/>
            <person name="Futagami T."/>
            <person name="Toyoda A."/>
            <person name="Takaki Y."/>
            <person name="Nishi S."/>
            <person name="Hori S."/>
            <person name="Arai W."/>
            <person name="Tsubouchi T."/>
            <person name="Morono Y."/>
            <person name="Uchiyama I."/>
            <person name="Ito T."/>
            <person name="Fujiyama A."/>
            <person name="Inagaki F."/>
            <person name="Takami H."/>
        </authorList>
    </citation>
    <scope>NUCLEOTIDE SEQUENCE</scope>
    <source>
        <strain evidence="2">Expedition CK06-06</strain>
    </source>
</reference>
<proteinExistence type="predicted"/>
<feature type="compositionally biased region" description="Basic residues" evidence="1">
    <location>
        <begin position="1"/>
        <end position="21"/>
    </location>
</feature>
<feature type="region of interest" description="Disordered" evidence="1">
    <location>
        <begin position="1"/>
        <end position="58"/>
    </location>
</feature>
<evidence type="ECO:0000313" key="2">
    <source>
        <dbReference type="EMBL" id="GAH61024.1"/>
    </source>
</evidence>
<accession>X1I4M0</accession>
<feature type="compositionally biased region" description="Polar residues" evidence="1">
    <location>
        <begin position="30"/>
        <end position="39"/>
    </location>
</feature>
<dbReference type="EMBL" id="BARU01018893">
    <property type="protein sequence ID" value="GAH61024.1"/>
    <property type="molecule type" value="Genomic_DNA"/>
</dbReference>
<comment type="caution">
    <text evidence="2">The sequence shown here is derived from an EMBL/GenBank/DDBJ whole genome shotgun (WGS) entry which is preliminary data.</text>
</comment>
<feature type="compositionally biased region" description="Low complexity" evidence="1">
    <location>
        <begin position="47"/>
        <end position="58"/>
    </location>
</feature>
<protein>
    <submittedName>
        <fullName evidence="2">Uncharacterized protein</fullName>
    </submittedName>
</protein>
<evidence type="ECO:0000256" key="1">
    <source>
        <dbReference type="SAM" id="MobiDB-lite"/>
    </source>
</evidence>
<feature type="non-terminal residue" evidence="2">
    <location>
        <position position="87"/>
    </location>
</feature>
<dbReference type="AlphaFoldDB" id="X1I4M0"/>
<gene>
    <name evidence="2" type="ORF">S03H2_31174</name>
</gene>
<organism evidence="2">
    <name type="scientific">marine sediment metagenome</name>
    <dbReference type="NCBI Taxonomy" id="412755"/>
    <lineage>
        <taxon>unclassified sequences</taxon>
        <taxon>metagenomes</taxon>
        <taxon>ecological metagenomes</taxon>
    </lineage>
</organism>
<name>X1I4M0_9ZZZZ</name>
<sequence>MPGKSRHGKGKHPVRSKRKRSGRDSLAIAAQQTPVSQTYKAVPQPEVSAPLPSAPTPTATVTTARYPYIITELRRIGILAGITLVIL</sequence>